<evidence type="ECO:0000313" key="2">
    <source>
        <dbReference type="Proteomes" id="UP000887013"/>
    </source>
</evidence>
<keyword evidence="2" id="KW-1185">Reference proteome</keyword>
<evidence type="ECO:0000313" key="1">
    <source>
        <dbReference type="EMBL" id="GFT36846.1"/>
    </source>
</evidence>
<gene>
    <name evidence="1" type="primary">AACS_24</name>
    <name evidence="1" type="ORF">NPIL_91241</name>
</gene>
<organism evidence="1 2">
    <name type="scientific">Nephila pilipes</name>
    <name type="common">Giant wood spider</name>
    <name type="synonym">Nephila maculata</name>
    <dbReference type="NCBI Taxonomy" id="299642"/>
    <lineage>
        <taxon>Eukaryota</taxon>
        <taxon>Metazoa</taxon>
        <taxon>Ecdysozoa</taxon>
        <taxon>Arthropoda</taxon>
        <taxon>Chelicerata</taxon>
        <taxon>Arachnida</taxon>
        <taxon>Araneae</taxon>
        <taxon>Araneomorphae</taxon>
        <taxon>Entelegynae</taxon>
        <taxon>Araneoidea</taxon>
        <taxon>Nephilidae</taxon>
        <taxon>Nephila</taxon>
    </lineage>
</organism>
<protein>
    <submittedName>
        <fullName evidence="1">Acetoacetyl-CoA synthetase</fullName>
    </submittedName>
</protein>
<dbReference type="Gene3D" id="3.40.50.12780">
    <property type="entry name" value="N-terminal domain of ligase-like"/>
    <property type="match status" value="1"/>
</dbReference>
<dbReference type="SUPFAM" id="SSF56801">
    <property type="entry name" value="Acetyl-CoA synthetase-like"/>
    <property type="match status" value="1"/>
</dbReference>
<name>A0A8X6NXB8_NEPPI</name>
<dbReference type="OrthoDB" id="6571233at2759"/>
<reference evidence="1" key="1">
    <citation type="submission" date="2020-08" db="EMBL/GenBank/DDBJ databases">
        <title>Multicomponent nature underlies the extraordinary mechanical properties of spider dragline silk.</title>
        <authorList>
            <person name="Kono N."/>
            <person name="Nakamura H."/>
            <person name="Mori M."/>
            <person name="Yoshida Y."/>
            <person name="Ohtoshi R."/>
            <person name="Malay A.D."/>
            <person name="Moran D.A.P."/>
            <person name="Tomita M."/>
            <person name="Numata K."/>
            <person name="Arakawa K."/>
        </authorList>
    </citation>
    <scope>NUCLEOTIDE SEQUENCE</scope>
</reference>
<dbReference type="Proteomes" id="UP000887013">
    <property type="component" value="Unassembled WGS sequence"/>
</dbReference>
<comment type="caution">
    <text evidence="1">The sequence shown here is derived from an EMBL/GenBank/DDBJ whole genome shotgun (WGS) entry which is preliminary data.</text>
</comment>
<dbReference type="EMBL" id="BMAW01014000">
    <property type="protein sequence ID" value="GFT36846.1"/>
    <property type="molecule type" value="Genomic_DNA"/>
</dbReference>
<dbReference type="AlphaFoldDB" id="A0A8X6NXB8"/>
<dbReference type="InterPro" id="IPR042099">
    <property type="entry name" value="ANL_N_sf"/>
</dbReference>
<proteinExistence type="predicted"/>
<accession>A0A8X6NXB8</accession>
<sequence length="98" mass="11317">MAVANFILINFDTARDSRWISVMPAGTAIWQVHLTTHFLGQTLLLYEGAPYLLNPTSFWDVLEKHKISHILMFPRALDEMEKRNHSPCKLGDLIFYAQ</sequence>